<accession>A0AA95GBG0</accession>
<reference evidence="1" key="1">
    <citation type="submission" date="2023-04" db="EMBL/GenBank/DDBJ databases">
        <title>Genome dynamics across the evolutionary transition to endosymbiosis.</title>
        <authorList>
            <person name="Siozios S."/>
            <person name="Nadal-Jimenez P."/>
            <person name="Azagi T."/>
            <person name="Sprong H."/>
            <person name="Frost C.L."/>
            <person name="Parratt S.R."/>
            <person name="Taylor G."/>
            <person name="Brettell L."/>
            <person name="Lew K.C."/>
            <person name="Croft L."/>
            <person name="King K.C."/>
            <person name="Brockhurst M.A."/>
            <person name="Hypsa V."/>
            <person name="Novakova E."/>
            <person name="Darby A.C."/>
            <person name="Hurst G.D.D."/>
        </authorList>
    </citation>
    <scope>NUCLEOTIDE SEQUENCE</scope>
    <source>
        <strain evidence="1">AIh</strain>
        <plasmid evidence="1">paIh3</plasmid>
    </source>
</reference>
<evidence type="ECO:0000313" key="2">
    <source>
        <dbReference type="Proteomes" id="UP001177597"/>
    </source>
</evidence>
<gene>
    <name evidence="1" type="ORF">QE207_01170</name>
</gene>
<dbReference type="EMBL" id="CP123493">
    <property type="protein sequence ID" value="WGL93928.1"/>
    <property type="molecule type" value="Genomic_DNA"/>
</dbReference>
<dbReference type="Proteomes" id="UP001177597">
    <property type="component" value="Plasmid paIh3"/>
</dbReference>
<evidence type="ECO:0000313" key="1">
    <source>
        <dbReference type="EMBL" id="WGL93928.1"/>
    </source>
</evidence>
<keyword evidence="1" id="KW-0614">Plasmid</keyword>
<dbReference type="AlphaFoldDB" id="A0AA95GBG0"/>
<dbReference type="RefSeq" id="WP_280628360.1">
    <property type="nucleotide sequence ID" value="NZ_CP123493.1"/>
</dbReference>
<proteinExistence type="predicted"/>
<sequence>MSNKKFFFYLNEDIAGQRKVVEALESYRKKTPVIRDALMLYFGLRELDAKLPSFLSTTIENDGNLDDVRAVFDAFAKNNEEINVNEVVAWQKRTINHLDPNGKWSEWMPITEEEYKNSLMDPKGHIQVRALQGKIYGEGSLQKEIVESVIEGNKEGKNEKINPESLKNAHRFFSNK</sequence>
<dbReference type="Gene3D" id="6.10.290.20">
    <property type="match status" value="1"/>
</dbReference>
<organism evidence="1 2">
    <name type="scientific">Arsenophonus nasoniae</name>
    <name type="common">son-killer infecting Nasonia vitripennis</name>
    <dbReference type="NCBI Taxonomy" id="638"/>
    <lineage>
        <taxon>Bacteria</taxon>
        <taxon>Pseudomonadati</taxon>
        <taxon>Pseudomonadota</taxon>
        <taxon>Gammaproteobacteria</taxon>
        <taxon>Enterobacterales</taxon>
        <taxon>Morganellaceae</taxon>
        <taxon>Arsenophonus</taxon>
    </lineage>
</organism>
<dbReference type="InterPro" id="IPR038307">
    <property type="entry name" value="StbB_sf"/>
</dbReference>
<geneLocation type="plasmid" evidence="1 2">
    <name>paIh3</name>
</geneLocation>
<name>A0AA95GBG0_9GAMM</name>
<protein>
    <submittedName>
        <fullName evidence="1">Uncharacterized protein</fullName>
    </submittedName>
</protein>